<dbReference type="EMBL" id="GG676319">
    <property type="protein sequence ID" value="EER11777.1"/>
    <property type="molecule type" value="Genomic_DNA"/>
</dbReference>
<name>C5KUQ6_PERM5</name>
<feature type="region of interest" description="Disordered" evidence="1">
    <location>
        <begin position="25"/>
        <end position="58"/>
    </location>
</feature>
<feature type="non-terminal residue" evidence="2">
    <location>
        <position position="1"/>
    </location>
</feature>
<evidence type="ECO:0000256" key="1">
    <source>
        <dbReference type="SAM" id="MobiDB-lite"/>
    </source>
</evidence>
<proteinExistence type="predicted"/>
<dbReference type="InParanoid" id="C5KUQ6"/>
<dbReference type="RefSeq" id="XP_002779982.1">
    <property type="nucleotide sequence ID" value="XM_002779936.1"/>
</dbReference>
<organism evidence="3">
    <name type="scientific">Perkinsus marinus (strain ATCC 50983 / TXsc)</name>
    <dbReference type="NCBI Taxonomy" id="423536"/>
    <lineage>
        <taxon>Eukaryota</taxon>
        <taxon>Sar</taxon>
        <taxon>Alveolata</taxon>
        <taxon>Perkinsozoa</taxon>
        <taxon>Perkinsea</taxon>
        <taxon>Perkinsida</taxon>
        <taxon>Perkinsidae</taxon>
        <taxon>Perkinsus</taxon>
    </lineage>
</organism>
<dbReference type="GeneID" id="9060347"/>
<dbReference type="AlphaFoldDB" id="C5KUQ6"/>
<gene>
    <name evidence="2" type="ORF">Pmar_PMAR013053</name>
</gene>
<sequence>RNADRSHSIEIQRSDADEIRALSQTVEADNPSTSPSCPVRESPPRVSTPVDVLGQRPD</sequence>
<protein>
    <submittedName>
        <fullName evidence="2">Uncharacterized protein</fullName>
    </submittedName>
</protein>
<dbReference type="Proteomes" id="UP000007800">
    <property type="component" value="Unassembled WGS sequence"/>
</dbReference>
<evidence type="ECO:0000313" key="3">
    <source>
        <dbReference type="Proteomes" id="UP000007800"/>
    </source>
</evidence>
<accession>C5KUQ6</accession>
<keyword evidence="3" id="KW-1185">Reference proteome</keyword>
<feature type="non-terminal residue" evidence="2">
    <location>
        <position position="58"/>
    </location>
</feature>
<reference evidence="2 3" key="1">
    <citation type="submission" date="2008-07" db="EMBL/GenBank/DDBJ databases">
        <authorList>
            <person name="El-Sayed N."/>
            <person name="Caler E."/>
            <person name="Inman J."/>
            <person name="Amedeo P."/>
            <person name="Hass B."/>
            <person name="Wortman J."/>
        </authorList>
    </citation>
    <scope>NUCLEOTIDE SEQUENCE [LARGE SCALE GENOMIC DNA]</scope>
    <source>
        <strain evidence="3">ATCC 50983 / TXsc</strain>
    </source>
</reference>
<feature type="compositionally biased region" description="Polar residues" evidence="1">
    <location>
        <begin position="25"/>
        <end position="36"/>
    </location>
</feature>
<evidence type="ECO:0000313" key="2">
    <source>
        <dbReference type="EMBL" id="EER11777.1"/>
    </source>
</evidence>